<organism evidence="4 5">
    <name type="scientific">Dactylosporangium vinaceum</name>
    <dbReference type="NCBI Taxonomy" id="53362"/>
    <lineage>
        <taxon>Bacteria</taxon>
        <taxon>Bacillati</taxon>
        <taxon>Actinomycetota</taxon>
        <taxon>Actinomycetes</taxon>
        <taxon>Micromonosporales</taxon>
        <taxon>Micromonosporaceae</taxon>
        <taxon>Dactylosporangium</taxon>
    </lineage>
</organism>
<evidence type="ECO:0000256" key="1">
    <source>
        <dbReference type="SAM" id="Phobius"/>
    </source>
</evidence>
<feature type="domain" description="GGDEF" evidence="3">
    <location>
        <begin position="371"/>
        <end position="502"/>
    </location>
</feature>
<dbReference type="PANTHER" id="PTHR44757">
    <property type="entry name" value="DIGUANYLATE CYCLASE DGCP"/>
    <property type="match status" value="1"/>
</dbReference>
<dbReference type="InterPro" id="IPR029787">
    <property type="entry name" value="Nucleotide_cyclase"/>
</dbReference>
<dbReference type="Pfam" id="PF00990">
    <property type="entry name" value="GGDEF"/>
    <property type="match status" value="1"/>
</dbReference>
<evidence type="ECO:0000313" key="5">
    <source>
        <dbReference type="Proteomes" id="UP001589608"/>
    </source>
</evidence>
<sequence>MDERADTRPLLYTCLGIFGVGCVWTVFYAAGLPAPKVIMWLTVPGTSLASLLTTVRVARAAGLQRAARRFWMHITVVEGLVLVGASLMTVATFAHWTSRPLVFVGSAVTLLSVALLLVMWALLRIPVGHRSRSEWTRLTLDGATVTAAAALFLWHLVLRPMVERHTEVPKFLGILLISLLCLLALVAVMKVILVGSGPVSASSLRLLALTILIGVLASAAAPITNQPRWVGLQPISVIINMLIVCWSAHVQRRTPDETVDVQAEARRRRRFSSLPYVAVGATSLLLAVQSFQAGPQHGIIDIAPVACGAMLITAIVVARQLFALRDNAHLLDSVSRHEQQLQHQATHDALTGLANRAGFSALVDAALQTETQAAVLLIDLDDFKEVNDTLGHAVGDAVLVAVAERLRAAVRGGDVVARLGGDEFAVLLRHAPGRDADRAGERILSLLVPPVNAAGHHLLVHASIGVAPANPGDDLGTLLRQADIAMYAAKDRGKGSSVGYTPDMAARLQAHAELGADLREAIGTDRLFLRYQPIVRLEDGGLVGAEALMRFEHPTRGPVSPGEFIPVAEQSGLIVPLGRWALREACRQAADWLRRYGEHSLQSITVNVAGRQLQDPGFVDDLRAALAAAGLAPQRLLVEVTETAVLGDGPAIATLHELRALGVRIALDDFGTAASSLGLLLTCPVTTLKLDRSFVEEITTAGRPAAVAQAVIHIAKTLDLAAVAEGIETEDQARLLQRQGYELGQGYLYARPLSPAELEARLEKATQPV</sequence>
<feature type="domain" description="EAL" evidence="2">
    <location>
        <begin position="511"/>
        <end position="766"/>
    </location>
</feature>
<name>A0ABV5LY36_9ACTN</name>
<keyword evidence="1" id="KW-0472">Membrane</keyword>
<dbReference type="PANTHER" id="PTHR44757:SF2">
    <property type="entry name" value="BIOFILM ARCHITECTURE MAINTENANCE PROTEIN MBAA"/>
    <property type="match status" value="1"/>
</dbReference>
<feature type="transmembrane region" description="Helical" evidence="1">
    <location>
        <begin position="102"/>
        <end position="123"/>
    </location>
</feature>
<dbReference type="SMART" id="SM00267">
    <property type="entry name" value="GGDEF"/>
    <property type="match status" value="1"/>
</dbReference>
<feature type="transmembrane region" description="Helical" evidence="1">
    <location>
        <begin position="135"/>
        <end position="156"/>
    </location>
</feature>
<dbReference type="SMART" id="SM00052">
    <property type="entry name" value="EAL"/>
    <property type="match status" value="1"/>
</dbReference>
<evidence type="ECO:0000313" key="4">
    <source>
        <dbReference type="EMBL" id="MFB9441482.1"/>
    </source>
</evidence>
<dbReference type="InterPro" id="IPR043128">
    <property type="entry name" value="Rev_trsase/Diguanyl_cyclase"/>
</dbReference>
<reference evidence="4 5" key="1">
    <citation type="submission" date="2024-09" db="EMBL/GenBank/DDBJ databases">
        <authorList>
            <person name="Sun Q."/>
            <person name="Mori K."/>
        </authorList>
    </citation>
    <scope>NUCLEOTIDE SEQUENCE [LARGE SCALE GENOMIC DNA]</scope>
    <source>
        <strain evidence="4 5">JCM 3307</strain>
    </source>
</reference>
<feature type="transmembrane region" description="Helical" evidence="1">
    <location>
        <begin position="206"/>
        <end position="224"/>
    </location>
</feature>
<feature type="transmembrane region" description="Helical" evidence="1">
    <location>
        <begin position="171"/>
        <end position="194"/>
    </location>
</feature>
<dbReference type="SUPFAM" id="SSF141868">
    <property type="entry name" value="EAL domain-like"/>
    <property type="match status" value="1"/>
</dbReference>
<evidence type="ECO:0000259" key="2">
    <source>
        <dbReference type="PROSITE" id="PS50883"/>
    </source>
</evidence>
<feature type="transmembrane region" description="Helical" evidence="1">
    <location>
        <begin position="12"/>
        <end position="31"/>
    </location>
</feature>
<dbReference type="NCBIfam" id="TIGR00254">
    <property type="entry name" value="GGDEF"/>
    <property type="match status" value="1"/>
</dbReference>
<feature type="transmembrane region" description="Helical" evidence="1">
    <location>
        <begin position="271"/>
        <end position="292"/>
    </location>
</feature>
<dbReference type="Pfam" id="PF00563">
    <property type="entry name" value="EAL"/>
    <property type="match status" value="1"/>
</dbReference>
<keyword evidence="1" id="KW-0812">Transmembrane</keyword>
<feature type="transmembrane region" description="Helical" evidence="1">
    <location>
        <begin position="70"/>
        <end position="96"/>
    </location>
</feature>
<dbReference type="InterPro" id="IPR001633">
    <property type="entry name" value="EAL_dom"/>
</dbReference>
<dbReference type="Gene3D" id="3.30.70.270">
    <property type="match status" value="1"/>
</dbReference>
<gene>
    <name evidence="4" type="ORF">ACFFTR_00100</name>
</gene>
<dbReference type="PROSITE" id="PS50883">
    <property type="entry name" value="EAL"/>
    <property type="match status" value="1"/>
</dbReference>
<accession>A0ABV5LY36</accession>
<dbReference type="CDD" id="cd01948">
    <property type="entry name" value="EAL"/>
    <property type="match status" value="1"/>
</dbReference>
<comment type="caution">
    <text evidence="4">The sequence shown here is derived from an EMBL/GenBank/DDBJ whole genome shotgun (WGS) entry which is preliminary data.</text>
</comment>
<dbReference type="EMBL" id="JBHMCA010000002">
    <property type="protein sequence ID" value="MFB9441482.1"/>
    <property type="molecule type" value="Genomic_DNA"/>
</dbReference>
<feature type="transmembrane region" description="Helical" evidence="1">
    <location>
        <begin position="230"/>
        <end position="250"/>
    </location>
</feature>
<dbReference type="CDD" id="cd01949">
    <property type="entry name" value="GGDEF"/>
    <property type="match status" value="1"/>
</dbReference>
<dbReference type="PROSITE" id="PS50887">
    <property type="entry name" value="GGDEF"/>
    <property type="match status" value="1"/>
</dbReference>
<keyword evidence="1" id="KW-1133">Transmembrane helix</keyword>
<keyword evidence="5" id="KW-1185">Reference proteome</keyword>
<dbReference type="InterPro" id="IPR000160">
    <property type="entry name" value="GGDEF_dom"/>
</dbReference>
<dbReference type="SUPFAM" id="SSF55073">
    <property type="entry name" value="Nucleotide cyclase"/>
    <property type="match status" value="1"/>
</dbReference>
<dbReference type="RefSeq" id="WP_380026734.1">
    <property type="nucleotide sequence ID" value="NZ_JBHMCA010000002.1"/>
</dbReference>
<proteinExistence type="predicted"/>
<evidence type="ECO:0000259" key="3">
    <source>
        <dbReference type="PROSITE" id="PS50887"/>
    </source>
</evidence>
<dbReference type="PROSITE" id="PS51257">
    <property type="entry name" value="PROKAR_LIPOPROTEIN"/>
    <property type="match status" value="1"/>
</dbReference>
<dbReference type="Proteomes" id="UP001589608">
    <property type="component" value="Unassembled WGS sequence"/>
</dbReference>
<dbReference type="Gene3D" id="3.20.20.450">
    <property type="entry name" value="EAL domain"/>
    <property type="match status" value="1"/>
</dbReference>
<dbReference type="InterPro" id="IPR052155">
    <property type="entry name" value="Biofilm_reg_signaling"/>
</dbReference>
<dbReference type="InterPro" id="IPR035919">
    <property type="entry name" value="EAL_sf"/>
</dbReference>
<protein>
    <submittedName>
        <fullName evidence="4">Bifunctional diguanylate cyclase/phosphodiesterase</fullName>
    </submittedName>
</protein>